<keyword evidence="3" id="KW-1185">Reference proteome</keyword>
<dbReference type="Proteomes" id="UP000191933">
    <property type="component" value="Unassembled WGS sequence"/>
</dbReference>
<organism evidence="2 3">
    <name type="scientific">Agrobacterium genomosp. 2 str. CFBP 5494</name>
    <dbReference type="NCBI Taxonomy" id="1183436"/>
    <lineage>
        <taxon>Bacteria</taxon>
        <taxon>Pseudomonadati</taxon>
        <taxon>Pseudomonadota</taxon>
        <taxon>Alphaproteobacteria</taxon>
        <taxon>Hyphomicrobiales</taxon>
        <taxon>Rhizobiaceae</taxon>
        <taxon>Rhizobium/Agrobacterium group</taxon>
        <taxon>Agrobacterium</taxon>
        <taxon>Agrobacterium tumefaciens complex</taxon>
    </lineage>
</organism>
<sequence length="158" mass="17806">MFPWRQSYPFHSLSRTRKALNNAFPCCRAGMGPRRDLFWTGRYFPDNCDFHKSEEIFDYDRTTDAPTTLTLLNALTGAAVIYCRIRILEVSVSSCPSTILSTSPRTRRTTPSSKSSTKKHLAPAGTPVRQRAFASRVRMTGRSPSSAPMMARRLPRCA</sequence>
<evidence type="ECO:0000313" key="3">
    <source>
        <dbReference type="Proteomes" id="UP000191933"/>
    </source>
</evidence>
<dbReference type="AlphaFoldDB" id="A0A9W5EZU8"/>
<name>A0A9W5EZU8_9HYPH</name>
<gene>
    <name evidence="2" type="ORF">AGR2A_Cc160282</name>
</gene>
<reference evidence="2 3" key="1">
    <citation type="submission" date="2016-01" db="EMBL/GenBank/DDBJ databases">
        <authorList>
            <person name="Regsiter A."/>
            <person name="william w."/>
        </authorList>
    </citation>
    <scope>NUCLEOTIDE SEQUENCE [LARGE SCALE GENOMIC DNA]</scope>
    <source>
        <strain evidence="2 3">CFBP 5494</strain>
    </source>
</reference>
<protein>
    <submittedName>
        <fullName evidence="2">Uncharacterized protein</fullName>
    </submittedName>
</protein>
<evidence type="ECO:0000256" key="1">
    <source>
        <dbReference type="SAM" id="MobiDB-lite"/>
    </source>
</evidence>
<dbReference type="EMBL" id="FBVY01000008">
    <property type="protein sequence ID" value="CUW89934.1"/>
    <property type="molecule type" value="Genomic_DNA"/>
</dbReference>
<comment type="caution">
    <text evidence="2">The sequence shown here is derived from an EMBL/GenBank/DDBJ whole genome shotgun (WGS) entry which is preliminary data.</text>
</comment>
<accession>A0A9W5EZU8</accession>
<proteinExistence type="predicted"/>
<evidence type="ECO:0000313" key="2">
    <source>
        <dbReference type="EMBL" id="CUW89934.1"/>
    </source>
</evidence>
<feature type="compositionally biased region" description="Low complexity" evidence="1">
    <location>
        <begin position="98"/>
        <end position="115"/>
    </location>
</feature>
<feature type="region of interest" description="Disordered" evidence="1">
    <location>
        <begin position="98"/>
        <end position="158"/>
    </location>
</feature>